<feature type="transmembrane region" description="Helical" evidence="19">
    <location>
        <begin position="306"/>
        <end position="327"/>
    </location>
</feature>
<dbReference type="CDD" id="cd00284">
    <property type="entry name" value="Cytochrome_b_N"/>
    <property type="match status" value="1"/>
</dbReference>
<dbReference type="PANTHER" id="PTHR19271">
    <property type="entry name" value="CYTOCHROME B"/>
    <property type="match status" value="1"/>
</dbReference>
<dbReference type="GO" id="GO:0045275">
    <property type="term" value="C:respiratory chain complex III"/>
    <property type="evidence" value="ECO:0007669"/>
    <property type="project" value="InterPro"/>
</dbReference>
<evidence type="ECO:0000256" key="4">
    <source>
        <dbReference type="ARBA" id="ARBA00013531"/>
    </source>
</evidence>
<comment type="subunit">
    <text evidence="3">The main subunits of complex b-c1 are: cytochrome b, cytochrome c1 and the Rieske protein.</text>
</comment>
<feature type="transmembrane region" description="Helical" evidence="19">
    <location>
        <begin position="216"/>
        <end position="233"/>
    </location>
</feature>
<keyword evidence="5 19" id="KW-0813">Transport</keyword>
<reference evidence="22" key="1">
    <citation type="submission" date="2020-08" db="EMBL/GenBank/DDBJ databases">
        <title>DNAmark Project.</title>
        <authorList>
            <person name="Leerhoei F."/>
        </authorList>
    </citation>
    <scope>NUCLEOTIDE SEQUENCE</scope>
    <source>
        <strain evidence="22">DM716</strain>
    </source>
</reference>
<keyword evidence="15 19" id="KW-0496">Mitochondrion</keyword>
<keyword evidence="8 19" id="KW-0812">Transmembrane</keyword>
<dbReference type="InterPro" id="IPR030689">
    <property type="entry name" value="Cytochrome_b"/>
</dbReference>
<evidence type="ECO:0000256" key="18">
    <source>
        <dbReference type="PIRSR" id="PIRSR038885-2"/>
    </source>
</evidence>
<evidence type="ECO:0000256" key="13">
    <source>
        <dbReference type="ARBA" id="ARBA00023004"/>
    </source>
</evidence>
<keyword evidence="16 19" id="KW-0472">Membrane</keyword>
<dbReference type="InterPro" id="IPR027387">
    <property type="entry name" value="Cytb/b6-like_sf"/>
</dbReference>
<evidence type="ECO:0000256" key="15">
    <source>
        <dbReference type="ARBA" id="ARBA00023128"/>
    </source>
</evidence>
<evidence type="ECO:0000313" key="22">
    <source>
        <dbReference type="EMBL" id="QNV11882.1"/>
    </source>
</evidence>
<accession>A0A7L7S542</accession>
<evidence type="ECO:0000256" key="7">
    <source>
        <dbReference type="ARBA" id="ARBA00022660"/>
    </source>
</evidence>
<feature type="binding site" evidence="17">
    <location>
        <position position="188"/>
    </location>
    <ligand>
        <name>a ubiquinone</name>
        <dbReference type="ChEBI" id="CHEBI:16389"/>
    </ligand>
</feature>
<dbReference type="GO" id="GO:0005743">
    <property type="term" value="C:mitochondrial inner membrane"/>
    <property type="evidence" value="ECO:0007669"/>
    <property type="project" value="UniProtKB-SubCell"/>
</dbReference>
<keyword evidence="14" id="KW-0830">Ubiquinone</keyword>
<dbReference type="PROSITE" id="PS51003">
    <property type="entry name" value="CYTB_CTER"/>
    <property type="match status" value="1"/>
</dbReference>
<evidence type="ECO:0000256" key="11">
    <source>
        <dbReference type="ARBA" id="ARBA00022982"/>
    </source>
</evidence>
<dbReference type="InterPro" id="IPR016174">
    <property type="entry name" value="Di-haem_cyt_TM"/>
</dbReference>
<evidence type="ECO:0000256" key="12">
    <source>
        <dbReference type="ARBA" id="ARBA00022989"/>
    </source>
</evidence>
<dbReference type="Gene3D" id="1.20.810.10">
    <property type="entry name" value="Cytochrome Bc1 Complex, Chain C"/>
    <property type="match status" value="1"/>
</dbReference>
<evidence type="ECO:0000256" key="17">
    <source>
        <dbReference type="PIRSR" id="PIRSR038885-1"/>
    </source>
</evidence>
<dbReference type="Pfam" id="PF00032">
    <property type="entry name" value="Cytochrom_B_C"/>
    <property type="match status" value="1"/>
</dbReference>
<gene>
    <name evidence="22" type="primary">CYTB</name>
</gene>
<comment type="subcellular location">
    <subcellularLocation>
        <location evidence="2">Mitochondrion inner membrane</location>
        <topology evidence="2">Multi-pass membrane protein</topology>
    </subcellularLocation>
</comment>
<feature type="binding site" description="axial binding residue" evidence="18">
    <location>
        <position position="84"/>
    </location>
    <ligand>
        <name>heme b</name>
        <dbReference type="ChEBI" id="CHEBI:60344"/>
        <label>b566</label>
    </ligand>
    <ligandPart>
        <name>Fe</name>
        <dbReference type="ChEBI" id="CHEBI:18248"/>
    </ligandPart>
</feature>
<dbReference type="EMBL" id="MT862411">
    <property type="protein sequence ID" value="QNV11882.1"/>
    <property type="molecule type" value="Genomic_DNA"/>
</dbReference>
<organism evidence="22">
    <name type="scientific">Mutilla europaea</name>
    <dbReference type="NCBI Taxonomy" id="2749339"/>
    <lineage>
        <taxon>Eukaryota</taxon>
        <taxon>Metazoa</taxon>
        <taxon>Ecdysozoa</taxon>
        <taxon>Arthropoda</taxon>
        <taxon>Hexapoda</taxon>
        <taxon>Insecta</taxon>
        <taxon>Pterygota</taxon>
        <taxon>Neoptera</taxon>
        <taxon>Endopterygota</taxon>
        <taxon>Hymenoptera</taxon>
        <taxon>Apocrita</taxon>
        <taxon>Aculeata</taxon>
        <taxon>Pompiloidea</taxon>
        <taxon>Mutillidae</taxon>
        <taxon>Mutillinae</taxon>
        <taxon>Mutilla</taxon>
    </lineage>
</organism>
<evidence type="ECO:0000256" key="5">
    <source>
        <dbReference type="ARBA" id="ARBA00022448"/>
    </source>
</evidence>
<geneLocation type="mitochondrion" evidence="22"/>
<dbReference type="GO" id="GO:0016491">
    <property type="term" value="F:oxidoreductase activity"/>
    <property type="evidence" value="ECO:0007669"/>
    <property type="project" value="UniProtKB-UniRule"/>
</dbReference>
<keyword evidence="13 18" id="KW-0408">Iron</keyword>
<dbReference type="GO" id="GO:0046872">
    <property type="term" value="F:metal ion binding"/>
    <property type="evidence" value="ECO:0007669"/>
    <property type="project" value="UniProtKB-UniRule"/>
</dbReference>
<sequence>MKTKIIMIPMPMNINSLWNMGSILGFLLITQIISGLILSMNFCPNISLAFQSTILLNSNTYMGWLIRNIHINGASMFFMMMFIHIGRGLYFHSYNLKMTWMIGISILLLSMMTAFVGYILPWGQMSFWGATVITNLLSVIPYIGQSIVEWIWGGFSINNATLNRFFSIHFLLPIIIIPFSLMHIISLHSNGSSNPLGLKSLFTMIPFHPYFTAKDLLGILLITLLLIIFSTQYPDYLVDPDNYSIANPLVTPTHIKPEWYFLFAYAILRSVPSKLGGVMCLIMSILVLIIPMFFKKPLMKSIKFYPMASLLFWMFSNTFIMLTWLGSKPLDPPYIMLSQVFSVFYFLYFIMLMWPMKVMDK</sequence>
<feature type="transmembrane region" description="Helical" evidence="19">
    <location>
        <begin position="126"/>
        <end position="144"/>
    </location>
</feature>
<feature type="binding site" description="axial binding residue" evidence="18">
    <location>
        <position position="70"/>
    </location>
    <ligand>
        <name>heme b</name>
        <dbReference type="ChEBI" id="CHEBI:60344"/>
        <label>b562</label>
    </ligand>
    <ligandPart>
        <name>Fe</name>
        <dbReference type="ChEBI" id="CHEBI:18248"/>
    </ligandPart>
</feature>
<dbReference type="PIRSF" id="PIRSF038885">
    <property type="entry name" value="COB"/>
    <property type="match status" value="1"/>
</dbReference>
<comment type="cofactor">
    <cofactor evidence="18">
        <name>heme</name>
        <dbReference type="ChEBI" id="CHEBI:30413"/>
    </cofactor>
    <text evidence="18">Binds 2 heme groups non-covalently.</text>
</comment>
<keyword evidence="9 18" id="KW-0479">Metal-binding</keyword>
<feature type="domain" description="Cytochrome b/b6 N-terminal region profile" evidence="20">
    <location>
        <begin position="1"/>
        <end position="196"/>
    </location>
</feature>
<evidence type="ECO:0000256" key="19">
    <source>
        <dbReference type="RuleBase" id="RU362117"/>
    </source>
</evidence>
<evidence type="ECO:0000256" key="6">
    <source>
        <dbReference type="ARBA" id="ARBA00022617"/>
    </source>
</evidence>
<evidence type="ECO:0000256" key="3">
    <source>
        <dbReference type="ARBA" id="ARBA00011649"/>
    </source>
</evidence>
<evidence type="ECO:0000259" key="21">
    <source>
        <dbReference type="PROSITE" id="PS51003"/>
    </source>
</evidence>
<evidence type="ECO:0000259" key="20">
    <source>
        <dbReference type="PROSITE" id="PS51002"/>
    </source>
</evidence>
<feature type="domain" description="Cytochrome b/b6 C-terminal region profile" evidence="21">
    <location>
        <begin position="197"/>
        <end position="361"/>
    </location>
</feature>
<feature type="transmembrane region" description="Helical" evidence="19">
    <location>
        <begin position="275"/>
        <end position="294"/>
    </location>
</feature>
<feature type="transmembrane region" description="Helical" evidence="19">
    <location>
        <begin position="98"/>
        <end position="120"/>
    </location>
</feature>
<keyword evidence="6 18" id="KW-0349">Heme</keyword>
<dbReference type="SUPFAM" id="SSF81342">
    <property type="entry name" value="Transmembrane di-heme cytochromes"/>
    <property type="match status" value="1"/>
</dbReference>
<keyword evidence="10" id="KW-0999">Mitochondrion inner membrane</keyword>
<dbReference type="PANTHER" id="PTHR19271:SF16">
    <property type="entry name" value="CYTOCHROME B"/>
    <property type="match status" value="1"/>
</dbReference>
<feature type="transmembrane region" description="Helical" evidence="19">
    <location>
        <begin position="65"/>
        <end position="86"/>
    </location>
</feature>
<keyword evidence="12 19" id="KW-1133">Transmembrane helix</keyword>
<evidence type="ECO:0000256" key="8">
    <source>
        <dbReference type="ARBA" id="ARBA00022692"/>
    </source>
</evidence>
<evidence type="ECO:0000256" key="16">
    <source>
        <dbReference type="ARBA" id="ARBA00023136"/>
    </source>
</evidence>
<comment type="cofactor">
    <cofactor evidence="19">
        <name>heme b</name>
        <dbReference type="ChEBI" id="CHEBI:60344"/>
    </cofactor>
    <text evidence="19">Binds 2 heme groups non-covalently.</text>
</comment>
<evidence type="ECO:0000256" key="9">
    <source>
        <dbReference type="ARBA" id="ARBA00022723"/>
    </source>
</evidence>
<comment type="similarity">
    <text evidence="19">Belongs to the cytochrome b family.</text>
</comment>
<evidence type="ECO:0000256" key="1">
    <source>
        <dbReference type="ARBA" id="ARBA00002566"/>
    </source>
</evidence>
<evidence type="ECO:0000256" key="14">
    <source>
        <dbReference type="ARBA" id="ARBA00023075"/>
    </source>
</evidence>
<dbReference type="InterPro" id="IPR036150">
    <property type="entry name" value="Cyt_b/b6_C_sf"/>
</dbReference>
<comment type="function">
    <text evidence="1 19">Component of the ubiquinol-cytochrome c reductase complex (complex III or cytochrome b-c1 complex) that is part of the mitochondrial respiratory chain. The b-c1 complex mediates electron transfer from ubiquinol to cytochrome c. Contributes to the generation of a proton gradient across the mitochondrial membrane that is then used for ATP synthesis.</text>
</comment>
<dbReference type="PROSITE" id="PS51002">
    <property type="entry name" value="CYTB_NTER"/>
    <property type="match status" value="1"/>
</dbReference>
<proteinExistence type="inferred from homology"/>
<dbReference type="InterPro" id="IPR048260">
    <property type="entry name" value="Cytochrome_b_C_euk/bac"/>
</dbReference>
<dbReference type="CDD" id="cd00290">
    <property type="entry name" value="cytochrome_b_C"/>
    <property type="match status" value="1"/>
</dbReference>
<protein>
    <recommendedName>
        <fullName evidence="4 19">Cytochrome b</fullName>
    </recommendedName>
</protein>
<feature type="transmembrane region" description="Helical" evidence="19">
    <location>
        <begin position="165"/>
        <end position="186"/>
    </location>
</feature>
<dbReference type="SUPFAM" id="SSF81648">
    <property type="entry name" value="a domain/subunit of cytochrome bc1 complex (Ubiquinol-cytochrome c reductase)"/>
    <property type="match status" value="1"/>
</dbReference>
<dbReference type="Pfam" id="PF00033">
    <property type="entry name" value="Cytochrome_B"/>
    <property type="match status" value="1"/>
</dbReference>
<dbReference type="AlphaFoldDB" id="A0A7L7S542"/>
<feature type="transmembrane region" description="Helical" evidence="19">
    <location>
        <begin position="333"/>
        <end position="354"/>
    </location>
</feature>
<dbReference type="GO" id="GO:0006122">
    <property type="term" value="P:mitochondrial electron transport, ubiquinol to cytochrome c"/>
    <property type="evidence" value="ECO:0007669"/>
    <property type="project" value="TreeGrafter"/>
</dbReference>
<evidence type="ECO:0000256" key="10">
    <source>
        <dbReference type="ARBA" id="ARBA00022792"/>
    </source>
</evidence>
<dbReference type="InterPro" id="IPR005798">
    <property type="entry name" value="Cyt_b/b6_C"/>
</dbReference>
<dbReference type="InterPro" id="IPR005797">
    <property type="entry name" value="Cyt_b/b6_N"/>
</dbReference>
<dbReference type="InterPro" id="IPR048259">
    <property type="entry name" value="Cytochrome_b_N_euk/bac"/>
</dbReference>
<feature type="binding site" description="axial binding residue" evidence="18">
    <location>
        <position position="183"/>
    </location>
    <ligand>
        <name>heme b</name>
        <dbReference type="ChEBI" id="CHEBI:60344"/>
        <label>b566</label>
    </ligand>
    <ligandPart>
        <name>Fe</name>
        <dbReference type="ChEBI" id="CHEBI:18248"/>
    </ligandPart>
</feature>
<evidence type="ECO:0000256" key="2">
    <source>
        <dbReference type="ARBA" id="ARBA00004448"/>
    </source>
</evidence>
<feature type="binding site" description="axial binding residue" evidence="18">
    <location>
        <position position="169"/>
    </location>
    <ligand>
        <name>heme b</name>
        <dbReference type="ChEBI" id="CHEBI:60344"/>
        <label>b562</label>
    </ligand>
    <ligandPart>
        <name>Fe</name>
        <dbReference type="ChEBI" id="CHEBI:18248"/>
    </ligandPart>
</feature>
<keyword evidence="7 19" id="KW-0679">Respiratory chain</keyword>
<keyword evidence="11 19" id="KW-0249">Electron transport</keyword>
<name>A0A7L7S542_9HYME</name>
<dbReference type="GO" id="GO:0008121">
    <property type="term" value="F:quinol-cytochrome-c reductase activity"/>
    <property type="evidence" value="ECO:0007669"/>
    <property type="project" value="InterPro"/>
</dbReference>